<reference evidence="2" key="1">
    <citation type="submission" date="2019-06" db="EMBL/GenBank/DDBJ databases">
        <authorList>
            <person name="Zheng W."/>
        </authorList>
    </citation>
    <scope>NUCLEOTIDE SEQUENCE</scope>
    <source>
        <strain evidence="2">QDHG01</strain>
    </source>
</reference>
<accession>A0A8J8NMQ6</accession>
<evidence type="ECO:0000313" key="3">
    <source>
        <dbReference type="Proteomes" id="UP000785679"/>
    </source>
</evidence>
<dbReference type="AlphaFoldDB" id="A0A8J8NMQ6"/>
<dbReference type="Proteomes" id="UP000785679">
    <property type="component" value="Unassembled WGS sequence"/>
</dbReference>
<dbReference type="EMBL" id="RRYP01010857">
    <property type="protein sequence ID" value="TNV78121.1"/>
    <property type="molecule type" value="Genomic_DNA"/>
</dbReference>
<evidence type="ECO:0000313" key="2">
    <source>
        <dbReference type="EMBL" id="TNV78121.1"/>
    </source>
</evidence>
<feature type="region of interest" description="Disordered" evidence="1">
    <location>
        <begin position="163"/>
        <end position="199"/>
    </location>
</feature>
<sequence length="372" mass="43045">MESILSKISPLEDFCKSWDHPQDNYFILDDYDNIPYQYYDEKEMNEDMEARNFIWQNSISEQQDLTIWQNLGPTSKLSRMVSIQCDYSDTSDIGINKNKFDVFEVPDNLDSNELSTTATQFQARPMSNFIEEYPTRFQPQLVKETELGVVGEETGQVLEQQFEEDQSEETAPNTPMAITGQKQKKVGRPKKQVQEHDRAKADHDSEILDFLKIFNRGLPNSKGFIQAIFRQFKTIILKKKYPFAEAHQTKVKKALGAKLYRQLISEMSAARCLYKGSLTSAEQLEAIQNVTLFQTSLYKFNKQAFLQMLHLPHYRKALLVTLPVIKKCGTYENSVGRRKLGKTKAVDITQEIFQRKVSELLDMVLYANQVLK</sequence>
<proteinExistence type="predicted"/>
<organism evidence="2 3">
    <name type="scientific">Halteria grandinella</name>
    <dbReference type="NCBI Taxonomy" id="5974"/>
    <lineage>
        <taxon>Eukaryota</taxon>
        <taxon>Sar</taxon>
        <taxon>Alveolata</taxon>
        <taxon>Ciliophora</taxon>
        <taxon>Intramacronucleata</taxon>
        <taxon>Spirotrichea</taxon>
        <taxon>Stichotrichia</taxon>
        <taxon>Sporadotrichida</taxon>
        <taxon>Halteriidae</taxon>
        <taxon>Halteria</taxon>
    </lineage>
</organism>
<gene>
    <name evidence="2" type="ORF">FGO68_gene733</name>
</gene>
<feature type="compositionally biased region" description="Basic residues" evidence="1">
    <location>
        <begin position="182"/>
        <end position="191"/>
    </location>
</feature>
<comment type="caution">
    <text evidence="2">The sequence shown here is derived from an EMBL/GenBank/DDBJ whole genome shotgun (WGS) entry which is preliminary data.</text>
</comment>
<protein>
    <submittedName>
        <fullName evidence="2">Uncharacterized protein</fullName>
    </submittedName>
</protein>
<name>A0A8J8NMQ6_HALGN</name>
<evidence type="ECO:0000256" key="1">
    <source>
        <dbReference type="SAM" id="MobiDB-lite"/>
    </source>
</evidence>
<keyword evidence="3" id="KW-1185">Reference proteome</keyword>